<sequence>MHEGEAKELMERIKKAAPGLIGVNRMGNGARDNPWPQWPRIYRVDYGHTEVKTHMGKDPRIEHTCNDLRDLWKLAKWARADSYRPRDSPKFTPLATQGVTAHIFDDQVKVLKAAFFPPLPEALLNDIEDAVYPQAHYCPTAITEEEVRNAIQRIGADRAPGPDGIPNRIL</sequence>
<dbReference type="GeneID" id="19243926"/>
<proteinExistence type="predicted"/>
<organism evidence="1 2">
    <name type="scientific">Endocarpon pusillum (strain Z07020 / HMAS-L-300199)</name>
    <name type="common">Lichen-forming fungus</name>
    <dbReference type="NCBI Taxonomy" id="1263415"/>
    <lineage>
        <taxon>Eukaryota</taxon>
        <taxon>Fungi</taxon>
        <taxon>Dikarya</taxon>
        <taxon>Ascomycota</taxon>
        <taxon>Pezizomycotina</taxon>
        <taxon>Eurotiomycetes</taxon>
        <taxon>Chaetothyriomycetidae</taxon>
        <taxon>Verrucariales</taxon>
        <taxon>Verrucariaceae</taxon>
        <taxon>Endocarpon</taxon>
    </lineage>
</organism>
<protein>
    <submittedName>
        <fullName evidence="1">Uncharacterized protein</fullName>
    </submittedName>
</protein>
<accession>U1HVY4</accession>
<evidence type="ECO:0000313" key="1">
    <source>
        <dbReference type="EMBL" id="ERF74885.1"/>
    </source>
</evidence>
<evidence type="ECO:0000313" key="2">
    <source>
        <dbReference type="Proteomes" id="UP000019373"/>
    </source>
</evidence>
<dbReference type="HOGENOM" id="CLU_1570640_0_0_1"/>
<reference evidence="2" key="1">
    <citation type="journal article" date="2014" name="BMC Genomics">
        <title>Genome characteristics reveal the impact of lichenization on lichen-forming fungus Endocarpon pusillum Hedwig (Verrucariales, Ascomycota).</title>
        <authorList>
            <person name="Wang Y.-Y."/>
            <person name="Liu B."/>
            <person name="Zhang X.-Y."/>
            <person name="Zhou Q.-M."/>
            <person name="Zhang T."/>
            <person name="Li H."/>
            <person name="Yu Y.-F."/>
            <person name="Zhang X.-L."/>
            <person name="Hao X.-Y."/>
            <person name="Wang M."/>
            <person name="Wang L."/>
            <person name="Wei J.-C."/>
        </authorList>
    </citation>
    <scope>NUCLEOTIDE SEQUENCE [LARGE SCALE GENOMIC DNA]</scope>
    <source>
        <strain evidence="2">Z07020 / HMAS-L-300199</strain>
    </source>
</reference>
<keyword evidence="2" id="KW-1185">Reference proteome</keyword>
<dbReference type="EMBL" id="KE720860">
    <property type="protein sequence ID" value="ERF74885.1"/>
    <property type="molecule type" value="Genomic_DNA"/>
</dbReference>
<dbReference type="eggNOG" id="KOG0399">
    <property type="taxonomic scope" value="Eukaryota"/>
</dbReference>
<dbReference type="Proteomes" id="UP000019373">
    <property type="component" value="Unassembled WGS sequence"/>
</dbReference>
<name>U1HVY4_ENDPU</name>
<gene>
    <name evidence="1" type="ORF">EPUS_09091</name>
</gene>
<dbReference type="OrthoDB" id="5549573at2759"/>
<dbReference type="AlphaFoldDB" id="U1HVY4"/>
<dbReference type="RefSeq" id="XP_007787772.1">
    <property type="nucleotide sequence ID" value="XM_007789582.1"/>
</dbReference>